<dbReference type="PANTHER" id="PTHR35748:SF1">
    <property type="entry name" value="OS05G0358400 PROTEIN"/>
    <property type="match status" value="1"/>
</dbReference>
<protein>
    <submittedName>
        <fullName evidence="1">Uncharacterized protein</fullName>
    </submittedName>
</protein>
<gene>
    <name evidence="1" type="ORF">CRG98_014506</name>
</gene>
<name>A0A2I0K915_PUNGR</name>
<dbReference type="Proteomes" id="UP000233551">
    <property type="component" value="Unassembled WGS sequence"/>
</dbReference>
<evidence type="ECO:0000313" key="1">
    <source>
        <dbReference type="EMBL" id="PKI65037.1"/>
    </source>
</evidence>
<dbReference type="AlphaFoldDB" id="A0A2I0K915"/>
<organism evidence="1 2">
    <name type="scientific">Punica granatum</name>
    <name type="common">Pomegranate</name>
    <dbReference type="NCBI Taxonomy" id="22663"/>
    <lineage>
        <taxon>Eukaryota</taxon>
        <taxon>Viridiplantae</taxon>
        <taxon>Streptophyta</taxon>
        <taxon>Embryophyta</taxon>
        <taxon>Tracheophyta</taxon>
        <taxon>Spermatophyta</taxon>
        <taxon>Magnoliopsida</taxon>
        <taxon>eudicotyledons</taxon>
        <taxon>Gunneridae</taxon>
        <taxon>Pentapetalae</taxon>
        <taxon>rosids</taxon>
        <taxon>malvids</taxon>
        <taxon>Myrtales</taxon>
        <taxon>Lythraceae</taxon>
        <taxon>Punica</taxon>
    </lineage>
</organism>
<comment type="caution">
    <text evidence="1">The sequence shown here is derived from an EMBL/GenBank/DDBJ whole genome shotgun (WGS) entry which is preliminary data.</text>
</comment>
<keyword evidence="2" id="KW-1185">Reference proteome</keyword>
<dbReference type="EMBL" id="PGOL01000770">
    <property type="protein sequence ID" value="PKI65037.1"/>
    <property type="molecule type" value="Genomic_DNA"/>
</dbReference>
<accession>A0A2I0K915</accession>
<reference evidence="1 2" key="1">
    <citation type="submission" date="2017-11" db="EMBL/GenBank/DDBJ databases">
        <title>De-novo sequencing of pomegranate (Punica granatum L.) genome.</title>
        <authorList>
            <person name="Akparov Z."/>
            <person name="Amiraslanov A."/>
            <person name="Hajiyeva S."/>
            <person name="Abbasov M."/>
            <person name="Kaur K."/>
            <person name="Hamwieh A."/>
            <person name="Solovyev V."/>
            <person name="Salamov A."/>
            <person name="Braich B."/>
            <person name="Kosarev P."/>
            <person name="Mahmoud A."/>
            <person name="Hajiyev E."/>
            <person name="Babayeva S."/>
            <person name="Izzatullayeva V."/>
            <person name="Mammadov A."/>
            <person name="Mammadov A."/>
            <person name="Sharifova S."/>
            <person name="Ojaghi J."/>
            <person name="Eynullazada K."/>
            <person name="Bayramov B."/>
            <person name="Abdulazimova A."/>
            <person name="Shahmuradov I."/>
        </authorList>
    </citation>
    <scope>NUCLEOTIDE SEQUENCE [LARGE SCALE GENOMIC DNA]</scope>
    <source>
        <strain evidence="2">cv. AG2017</strain>
        <tissue evidence="1">Leaf</tissue>
    </source>
</reference>
<evidence type="ECO:0000313" key="2">
    <source>
        <dbReference type="Proteomes" id="UP000233551"/>
    </source>
</evidence>
<sequence length="201" mass="22936">MRNPIPSLHFRRALPHAPYLPLRSHLTSPSCVPHLLRSGRSTLPITMSSNHTTDQLELSELCDESDLEKLLSPAGRISICGFGSLLSGYFESERPCEGETLIVTVFEIKQSEVLCAQYSDEEFFRVRYKESKEIYFQHYGRHGIDKIWRDVLPCRMYLGHCVLAAENLGEAVYDNFLDHIYLADCKTTIREYLETSGSGIM</sequence>
<proteinExistence type="predicted"/>
<dbReference type="PANTHER" id="PTHR35748">
    <property type="entry name" value="OS05G0358400 PROTEIN"/>
    <property type="match status" value="1"/>
</dbReference>